<feature type="transmembrane region" description="Helical" evidence="1">
    <location>
        <begin position="156"/>
        <end position="178"/>
    </location>
</feature>
<organism evidence="2 3">
    <name type="scientific">Aeromicrobium yanjiei</name>
    <dbReference type="NCBI Taxonomy" id="2662028"/>
    <lineage>
        <taxon>Bacteria</taxon>
        <taxon>Bacillati</taxon>
        <taxon>Actinomycetota</taxon>
        <taxon>Actinomycetes</taxon>
        <taxon>Propionibacteriales</taxon>
        <taxon>Nocardioidaceae</taxon>
        <taxon>Aeromicrobium</taxon>
    </lineage>
</organism>
<feature type="transmembrane region" description="Helical" evidence="1">
    <location>
        <begin position="456"/>
        <end position="475"/>
    </location>
</feature>
<gene>
    <name evidence="2" type="ORF">GEV26_10395</name>
</gene>
<feature type="transmembrane region" description="Helical" evidence="1">
    <location>
        <begin position="503"/>
        <end position="521"/>
    </location>
</feature>
<feature type="transmembrane region" description="Helical" evidence="1">
    <location>
        <begin position="388"/>
        <end position="414"/>
    </location>
</feature>
<protein>
    <submittedName>
        <fullName evidence="2">Multidrug ABC transporter permease</fullName>
    </submittedName>
</protein>
<name>A0A5Q2MIX0_9ACTN</name>
<keyword evidence="3" id="KW-1185">Reference proteome</keyword>
<proteinExistence type="predicted"/>
<feature type="transmembrane region" description="Helical" evidence="1">
    <location>
        <begin position="81"/>
        <end position="101"/>
    </location>
</feature>
<dbReference type="EMBL" id="CP045737">
    <property type="protein sequence ID" value="QGG41739.1"/>
    <property type="molecule type" value="Genomic_DNA"/>
</dbReference>
<feature type="transmembrane region" description="Helical" evidence="1">
    <location>
        <begin position="127"/>
        <end position="150"/>
    </location>
</feature>
<evidence type="ECO:0000313" key="3">
    <source>
        <dbReference type="Proteomes" id="UP000392064"/>
    </source>
</evidence>
<feature type="transmembrane region" description="Helical" evidence="1">
    <location>
        <begin position="295"/>
        <end position="316"/>
    </location>
</feature>
<sequence length="527" mass="54369">MSAFTGTRPLLRVSARQDARNIAPWIAGVTALSASSVLAYAWIFPDREDREALARALGGNPALSLIFGPARDLLTADGFNAWRAGGLGAFFAALMAILVVVRNSRAAEDSGQAELLASGVMGRQTRLGVAVTLGVVASVALGIVSFLVTVACGGGAAATCILCATFTGAGLMFTGAAAVTAQISSDARTATSLGVATAGVLYVLRGYLDSSGAPGWTDWVTPFGWLEATHPATDNRVWPLLPAVALAVVLVAVAFALQERRDFGQGAVATRPGPARGGWVTSPWGLAVRLHRGPLVAWFIAFAALGVVFGNLASSIGDVLAANPAMAETIAGGATGQRAATLGFIVTILHLTGMIAAVLGVQVALRMRSEEVDYRVEPLLAGSLRRKVYLASNLVVALAGSALAMALAGVTMSIVGPREDISARDIIGQALATIPAVWLLVAIAFAAVGAAPRIRLIGWLGIVASFGLTILGPTFKLPDWALDISPFRHVPAVAASSTDWSGLAWLCVVALALMAVAFVGFRRRDVL</sequence>
<feature type="transmembrane region" description="Helical" evidence="1">
    <location>
        <begin position="21"/>
        <end position="43"/>
    </location>
</feature>
<keyword evidence="1" id="KW-1133">Transmembrane helix</keyword>
<dbReference type="Proteomes" id="UP000392064">
    <property type="component" value="Chromosome"/>
</dbReference>
<evidence type="ECO:0000313" key="2">
    <source>
        <dbReference type="EMBL" id="QGG41739.1"/>
    </source>
</evidence>
<feature type="transmembrane region" description="Helical" evidence="1">
    <location>
        <begin position="237"/>
        <end position="257"/>
    </location>
</feature>
<reference evidence="2 3" key="1">
    <citation type="submission" date="2019-11" db="EMBL/GenBank/DDBJ databases">
        <authorList>
            <person name="Li J."/>
        </authorList>
    </citation>
    <scope>NUCLEOTIDE SEQUENCE [LARGE SCALE GENOMIC DNA]</scope>
    <source>
        <strain evidence="2 3">MF47</strain>
    </source>
</reference>
<feature type="transmembrane region" description="Helical" evidence="1">
    <location>
        <begin position="426"/>
        <end position="449"/>
    </location>
</feature>
<dbReference type="KEGG" id="aef:GEV26_10395"/>
<keyword evidence="1" id="KW-0812">Transmembrane</keyword>
<feature type="transmembrane region" description="Helical" evidence="1">
    <location>
        <begin position="190"/>
        <end position="208"/>
    </location>
</feature>
<feature type="transmembrane region" description="Helical" evidence="1">
    <location>
        <begin position="342"/>
        <end position="367"/>
    </location>
</feature>
<evidence type="ECO:0000256" key="1">
    <source>
        <dbReference type="SAM" id="Phobius"/>
    </source>
</evidence>
<dbReference type="AlphaFoldDB" id="A0A5Q2MIX0"/>
<keyword evidence="1" id="KW-0472">Membrane</keyword>
<accession>A0A5Q2MIX0</accession>
<dbReference type="RefSeq" id="WP_153653005.1">
    <property type="nucleotide sequence ID" value="NZ_CP045737.1"/>
</dbReference>